<evidence type="ECO:0008006" key="3">
    <source>
        <dbReference type="Google" id="ProtNLM"/>
    </source>
</evidence>
<name>A0A3N9XV26_9ACTN</name>
<protein>
    <recommendedName>
        <fullName evidence="3">Monooxygenase</fullName>
    </recommendedName>
</protein>
<comment type="caution">
    <text evidence="1">The sequence shown here is derived from an EMBL/GenBank/DDBJ whole genome shotgun (WGS) entry which is preliminary data.</text>
</comment>
<dbReference type="AlphaFoldDB" id="A0A3N9XV26"/>
<evidence type="ECO:0000313" key="1">
    <source>
        <dbReference type="EMBL" id="RQX16700.1"/>
    </source>
</evidence>
<reference evidence="1 2" key="1">
    <citation type="submission" date="2018-04" db="EMBL/GenBank/DDBJ databases">
        <title>Micromonosporas from Atacama Desert.</title>
        <authorList>
            <person name="Carro L."/>
            <person name="Klenk H.-P."/>
            <person name="Goodfellow M."/>
        </authorList>
    </citation>
    <scope>NUCLEOTIDE SEQUENCE [LARGE SCALE GENOMIC DNA]</scope>
    <source>
        <strain evidence="1 2">LB19</strain>
    </source>
</reference>
<dbReference type="OrthoDB" id="3325531at2"/>
<proteinExistence type="predicted"/>
<gene>
    <name evidence="1" type="ORF">DDE19_14075</name>
</gene>
<dbReference type="EMBL" id="QDGB01000247">
    <property type="protein sequence ID" value="RQX16700.1"/>
    <property type="molecule type" value="Genomic_DNA"/>
</dbReference>
<dbReference type="SUPFAM" id="SSF51905">
    <property type="entry name" value="FAD/NAD(P)-binding domain"/>
    <property type="match status" value="1"/>
</dbReference>
<organism evidence="1 2">
    <name type="scientific">Micromonospora ureilytica</name>
    <dbReference type="NCBI Taxonomy" id="709868"/>
    <lineage>
        <taxon>Bacteria</taxon>
        <taxon>Bacillati</taxon>
        <taxon>Actinomycetota</taxon>
        <taxon>Actinomycetes</taxon>
        <taxon>Micromonosporales</taxon>
        <taxon>Micromonosporaceae</taxon>
        <taxon>Micromonospora</taxon>
    </lineage>
</organism>
<accession>A0A3N9XV26</accession>
<dbReference type="InterPro" id="IPR036188">
    <property type="entry name" value="FAD/NAD-bd_sf"/>
</dbReference>
<sequence length="449" mass="48278">MFEPSAQITSLLTAISVKESAAAGMQAMMHREQEFPSPTQARLTGIALDPSGRAYADEVLDASWADEQRQQDLLSVEHLNRDVIIGSGFHAATYAAVRVLSGHPKPLVLERTARVGGSFAMTTRPVFHLNSRNRAGSAGLAGDQGTSPNYLPGAPIQAANVSMTEYQTNTDMAFVIRLALAQFADVVPDAAVLSVSQGDPGVELEIEGRASLLAGRVIDARGLGDPAGQNVANGTTILTYPQFMHRMAGMWPLRGVRRVAVIGGGDSARCAVESCLGLAPQPFMAAAALDQVQRIDWYAEDLPRTCDQWRDDIRGRYQGIGRYLRPDRFGVRRLTVLPRRVQPVALPGVGLIDGRTYDLVVVCTGNQESGIDGLNFGDFYEYTTDDGTVVAREHYELPAFRVGPHARLPFTARERADGIADIAANAVSMFRTASKTAALAATLPAVTLT</sequence>
<dbReference type="Proteomes" id="UP000278981">
    <property type="component" value="Unassembled WGS sequence"/>
</dbReference>
<evidence type="ECO:0000313" key="2">
    <source>
        <dbReference type="Proteomes" id="UP000278981"/>
    </source>
</evidence>
<dbReference type="RefSeq" id="WP_124819789.1">
    <property type="nucleotide sequence ID" value="NZ_QDGB01000247.1"/>
</dbReference>